<dbReference type="AlphaFoldDB" id="A0A2A2KW27"/>
<dbReference type="InterPro" id="IPR033464">
    <property type="entry name" value="CSN8_PSD8_EIF3K"/>
</dbReference>
<name>A0A2A2KW27_9BILA</name>
<keyword evidence="1 4" id="KW-0963">Cytoplasm</keyword>
<dbReference type="SUPFAM" id="SSF46785">
    <property type="entry name" value="Winged helix' DNA-binding domain"/>
    <property type="match status" value="1"/>
</dbReference>
<gene>
    <name evidence="6" type="ORF">WR25_12172</name>
</gene>
<dbReference type="PROSITE" id="PS50250">
    <property type="entry name" value="PCI"/>
    <property type="match status" value="1"/>
</dbReference>
<proteinExistence type="inferred from homology"/>
<dbReference type="SUPFAM" id="SSF48371">
    <property type="entry name" value="ARM repeat"/>
    <property type="match status" value="1"/>
</dbReference>
<dbReference type="STRING" id="2018661.A0A2A2KW27"/>
<evidence type="ECO:0000313" key="6">
    <source>
        <dbReference type="EMBL" id="PAV78092.1"/>
    </source>
</evidence>
<organism evidence="6 7">
    <name type="scientific">Diploscapter pachys</name>
    <dbReference type="NCBI Taxonomy" id="2018661"/>
    <lineage>
        <taxon>Eukaryota</taxon>
        <taxon>Metazoa</taxon>
        <taxon>Ecdysozoa</taxon>
        <taxon>Nematoda</taxon>
        <taxon>Chromadorea</taxon>
        <taxon>Rhabditida</taxon>
        <taxon>Rhabditina</taxon>
        <taxon>Rhabditomorpha</taxon>
        <taxon>Rhabditoidea</taxon>
        <taxon>Rhabditidae</taxon>
        <taxon>Diploscapter</taxon>
    </lineage>
</organism>
<feature type="domain" description="PCI" evidence="5">
    <location>
        <begin position="41"/>
        <end position="231"/>
    </location>
</feature>
<dbReference type="PANTHER" id="PTHR13022:SF0">
    <property type="entry name" value="EUKARYOTIC TRANSLATION INITIATION FACTOR 3 SUBUNIT K"/>
    <property type="match status" value="1"/>
</dbReference>
<dbReference type="GO" id="GO:0016282">
    <property type="term" value="C:eukaryotic 43S preinitiation complex"/>
    <property type="evidence" value="ECO:0007669"/>
    <property type="project" value="UniProtKB-UniRule"/>
</dbReference>
<evidence type="ECO:0000256" key="2">
    <source>
        <dbReference type="ARBA" id="ARBA00022540"/>
    </source>
</evidence>
<evidence type="ECO:0000313" key="7">
    <source>
        <dbReference type="Proteomes" id="UP000218231"/>
    </source>
</evidence>
<dbReference type="InterPro" id="IPR000717">
    <property type="entry name" value="PCI_dom"/>
</dbReference>
<sequence>MSFDKQLIELREAVKGVERFNPANIALLEKCIDFMIKEQKYDREIVLNLLQLYQLNPNRYNKDYECLALLKALSQMPKKDFVLAKYLMIPAHRVKPEDEKTSPPNINLESVQMVINLGKVLEGNDFATFWKLVNEEYQPSGEEDEPFPEPKCVKELIARCPGFIDNIKLFASESITNTFETVDTDILKRLLNANDAEIKRFATKFDWNEDAENGGTFLIKKHSVYTKQRVFEEKIGLPEVSDVLARLPNAMKGFSK</sequence>
<dbReference type="InterPro" id="IPR016020">
    <property type="entry name" value="Transl_init_fac_sub12_N_euk"/>
</dbReference>
<dbReference type="GO" id="GO:0003723">
    <property type="term" value="F:RNA binding"/>
    <property type="evidence" value="ECO:0007669"/>
    <property type="project" value="UniProtKB-UniRule"/>
</dbReference>
<comment type="caution">
    <text evidence="6">The sequence shown here is derived from an EMBL/GenBank/DDBJ whole genome shotgun (WGS) entry which is preliminary data.</text>
</comment>
<evidence type="ECO:0000256" key="4">
    <source>
        <dbReference type="HAMAP-Rule" id="MF_03010"/>
    </source>
</evidence>
<comment type="similarity">
    <text evidence="4">Belongs to the eIF-3 subunit K family.</text>
</comment>
<dbReference type="InterPro" id="IPR016024">
    <property type="entry name" value="ARM-type_fold"/>
</dbReference>
<dbReference type="InterPro" id="IPR036388">
    <property type="entry name" value="WH-like_DNA-bd_sf"/>
</dbReference>
<dbReference type="GO" id="GO:0043022">
    <property type="term" value="F:ribosome binding"/>
    <property type="evidence" value="ECO:0007669"/>
    <property type="project" value="InterPro"/>
</dbReference>
<dbReference type="PANTHER" id="PTHR13022">
    <property type="entry name" value="EUKARYOTIC TRANSLATION INITIATION FACTOR 3 SUBUNIT 11"/>
    <property type="match status" value="1"/>
</dbReference>
<dbReference type="GO" id="GO:0003743">
    <property type="term" value="F:translation initiation factor activity"/>
    <property type="evidence" value="ECO:0007669"/>
    <property type="project" value="UniProtKB-UniRule"/>
</dbReference>
<dbReference type="Gene3D" id="1.10.10.10">
    <property type="entry name" value="Winged helix-like DNA-binding domain superfamily/Winged helix DNA-binding domain"/>
    <property type="match status" value="1"/>
</dbReference>
<accession>A0A2A2KW27</accession>
<dbReference type="Proteomes" id="UP000218231">
    <property type="component" value="Unassembled WGS sequence"/>
</dbReference>
<dbReference type="HAMAP" id="MF_03010">
    <property type="entry name" value="eIF3k"/>
    <property type="match status" value="1"/>
</dbReference>
<dbReference type="OrthoDB" id="337745at2759"/>
<dbReference type="GO" id="GO:0033290">
    <property type="term" value="C:eukaryotic 48S preinitiation complex"/>
    <property type="evidence" value="ECO:0007669"/>
    <property type="project" value="UniProtKB-UniRule"/>
</dbReference>
<comment type="subcellular location">
    <subcellularLocation>
        <location evidence="4">Cytoplasm</location>
    </subcellularLocation>
</comment>
<dbReference type="Pfam" id="PF10075">
    <property type="entry name" value="CSN8_PSD8_EIF3K"/>
    <property type="match status" value="2"/>
</dbReference>
<dbReference type="Gene3D" id="1.25.40.250">
    <property type="entry name" value="ARM repeat, domain 1"/>
    <property type="match status" value="1"/>
</dbReference>
<evidence type="ECO:0000259" key="5">
    <source>
        <dbReference type="PROSITE" id="PS50250"/>
    </source>
</evidence>
<dbReference type="InterPro" id="IPR036390">
    <property type="entry name" value="WH_DNA-bd_sf"/>
</dbReference>
<dbReference type="EMBL" id="LIAE01007617">
    <property type="protein sequence ID" value="PAV78092.1"/>
    <property type="molecule type" value="Genomic_DNA"/>
</dbReference>
<evidence type="ECO:0000256" key="1">
    <source>
        <dbReference type="ARBA" id="ARBA00022490"/>
    </source>
</evidence>
<dbReference type="GO" id="GO:0005852">
    <property type="term" value="C:eukaryotic translation initiation factor 3 complex"/>
    <property type="evidence" value="ECO:0007669"/>
    <property type="project" value="UniProtKB-UniRule"/>
</dbReference>
<keyword evidence="7" id="KW-1185">Reference proteome</keyword>
<dbReference type="GO" id="GO:0001732">
    <property type="term" value="P:formation of cytoplasmic translation initiation complex"/>
    <property type="evidence" value="ECO:0007669"/>
    <property type="project" value="UniProtKB-UniRule"/>
</dbReference>
<evidence type="ECO:0000256" key="3">
    <source>
        <dbReference type="ARBA" id="ARBA00022917"/>
    </source>
</evidence>
<dbReference type="GO" id="GO:0006446">
    <property type="term" value="P:regulation of translational initiation"/>
    <property type="evidence" value="ECO:0007669"/>
    <property type="project" value="InterPro"/>
</dbReference>
<comment type="function">
    <text evidence="4">Component of the eukaryotic translation initiation factor 3 (eIF-3) complex, which is involved in protein synthesis of a specialized repertoire of mRNAs and, together with other initiation factors, stimulates binding of mRNA and methionyl-tRNAi to the 40S ribosome. The eIF-3 complex specifically targets and initiates translation of a subset of mRNAs involved in cell proliferation.</text>
</comment>
<dbReference type="InterPro" id="IPR009374">
    <property type="entry name" value="eIF3k"/>
</dbReference>
<keyword evidence="3 4" id="KW-0648">Protein biosynthesis</keyword>
<protein>
    <recommendedName>
        <fullName evidence="4">Eukaryotic translation initiation factor 3 subunit K</fullName>
        <shortName evidence="4">eIF3k</shortName>
    </recommendedName>
    <alternativeName>
        <fullName evidence="4">eIF-3 p25</fullName>
    </alternativeName>
</protein>
<reference evidence="6 7" key="1">
    <citation type="journal article" date="2017" name="Curr. Biol.">
        <title>Genome architecture and evolution of a unichromosomal asexual nematode.</title>
        <authorList>
            <person name="Fradin H."/>
            <person name="Zegar C."/>
            <person name="Gutwein M."/>
            <person name="Lucas J."/>
            <person name="Kovtun M."/>
            <person name="Corcoran D."/>
            <person name="Baugh L.R."/>
            <person name="Kiontke K."/>
            <person name="Gunsalus K."/>
            <person name="Fitch D.H."/>
            <person name="Piano F."/>
        </authorList>
    </citation>
    <scope>NUCLEOTIDE SEQUENCE [LARGE SCALE GENOMIC DNA]</scope>
    <source>
        <strain evidence="6">PF1309</strain>
    </source>
</reference>
<keyword evidence="2 4" id="KW-0396">Initiation factor</keyword>
<comment type="subunit">
    <text evidence="4">Component of the eukaryotic translation initiation factor 3 (eIF-3) complex.</text>
</comment>